<evidence type="ECO:0000256" key="8">
    <source>
        <dbReference type="ARBA" id="ARBA00022982"/>
    </source>
</evidence>
<name>A0A0P9EIJ5_9BACL</name>
<evidence type="ECO:0000259" key="17">
    <source>
        <dbReference type="PROSITE" id="PS50857"/>
    </source>
</evidence>
<reference evidence="19 20" key="1">
    <citation type="submission" date="2015-09" db="EMBL/GenBank/DDBJ databases">
        <title>Draft genome sequence of Alicyclobacillus ferrooxydans DSM 22381.</title>
        <authorList>
            <person name="Hemp J."/>
        </authorList>
    </citation>
    <scope>NUCLEOTIDE SEQUENCE [LARGE SCALE GENOMIC DNA]</scope>
    <source>
        <strain evidence="19 20">TC-34</strain>
    </source>
</reference>
<dbReference type="InterPro" id="IPR008972">
    <property type="entry name" value="Cupredoxin"/>
</dbReference>
<dbReference type="InterPro" id="IPR036257">
    <property type="entry name" value="Cyt_c_oxidase_su2_TM_sf"/>
</dbReference>
<dbReference type="InterPro" id="IPR002429">
    <property type="entry name" value="CcO_II-like_C"/>
</dbReference>
<keyword evidence="13" id="KW-0449">Lipoprotein</keyword>
<accession>A0A0P9EIJ5</accession>
<dbReference type="PANTHER" id="PTHR22888">
    <property type="entry name" value="CYTOCHROME C OXIDASE, SUBUNIT II"/>
    <property type="match status" value="1"/>
</dbReference>
<feature type="domain" description="Cytochrome oxidase subunit II transmembrane region profile" evidence="18">
    <location>
        <begin position="23"/>
        <end position="121"/>
    </location>
</feature>
<dbReference type="EC" id="1.10.3.-" evidence="14"/>
<comment type="subcellular location">
    <subcellularLocation>
        <location evidence="1">Cell membrane</location>
        <topology evidence="1">Multi-pass membrane protein</topology>
    </subcellularLocation>
</comment>
<comment type="caution">
    <text evidence="19">The sequence shown here is derived from an EMBL/GenBank/DDBJ whole genome shotgun (WGS) entry which is preliminary data.</text>
</comment>
<evidence type="ECO:0000256" key="5">
    <source>
        <dbReference type="ARBA" id="ARBA00022660"/>
    </source>
</evidence>
<dbReference type="GO" id="GO:0004129">
    <property type="term" value="F:cytochrome-c oxidase activity"/>
    <property type="evidence" value="ECO:0007669"/>
    <property type="project" value="UniProtKB-UniRule"/>
</dbReference>
<evidence type="ECO:0000256" key="16">
    <source>
        <dbReference type="SAM" id="Phobius"/>
    </source>
</evidence>
<keyword evidence="4 14" id="KW-1003">Cell membrane</keyword>
<evidence type="ECO:0000313" key="20">
    <source>
        <dbReference type="Proteomes" id="UP000050482"/>
    </source>
</evidence>
<keyword evidence="12" id="KW-0564">Palmitate</keyword>
<dbReference type="PIRSF" id="PIRSF000292">
    <property type="entry name" value="Ubi_od_II"/>
    <property type="match status" value="1"/>
</dbReference>
<dbReference type="CDD" id="cd04212">
    <property type="entry name" value="CuRO_UO_II"/>
    <property type="match status" value="1"/>
</dbReference>
<evidence type="ECO:0000256" key="15">
    <source>
        <dbReference type="SAM" id="MobiDB-lite"/>
    </source>
</evidence>
<dbReference type="Proteomes" id="UP000050482">
    <property type="component" value="Unassembled WGS sequence"/>
</dbReference>
<comment type="function">
    <text evidence="14">Catalyzes quinol oxidation with the concomitant reduction of oxygen to water. Subunit II transfers the electrons from a quinol to the binuclear center of the catalytic subunit I.</text>
</comment>
<dbReference type="GO" id="GO:0042773">
    <property type="term" value="P:ATP synthesis coupled electron transport"/>
    <property type="evidence" value="ECO:0007669"/>
    <property type="project" value="TreeGrafter"/>
</dbReference>
<evidence type="ECO:0000256" key="6">
    <source>
        <dbReference type="ARBA" id="ARBA00022692"/>
    </source>
</evidence>
<dbReference type="Gene3D" id="2.60.40.420">
    <property type="entry name" value="Cupredoxins - blue copper proteins"/>
    <property type="match status" value="1"/>
</dbReference>
<dbReference type="AlphaFoldDB" id="A0A0P9EIJ5"/>
<dbReference type="PROSITE" id="PS51257">
    <property type="entry name" value="PROKAR_LIPOPROTEIN"/>
    <property type="match status" value="1"/>
</dbReference>
<keyword evidence="6 16" id="KW-0812">Transmembrane</keyword>
<evidence type="ECO:0000256" key="2">
    <source>
        <dbReference type="ARBA" id="ARBA00007866"/>
    </source>
</evidence>
<dbReference type="STRING" id="471514.AN477_16735"/>
<evidence type="ECO:0000313" key="19">
    <source>
        <dbReference type="EMBL" id="KPV42619.1"/>
    </source>
</evidence>
<dbReference type="PATRIC" id="fig|471514.4.peg.1201"/>
<keyword evidence="11 14" id="KW-0472">Membrane</keyword>
<keyword evidence="3 14" id="KW-0813">Transport</keyword>
<dbReference type="Pfam" id="PF00116">
    <property type="entry name" value="COX2"/>
    <property type="match status" value="1"/>
</dbReference>
<gene>
    <name evidence="19" type="ORF">AN477_16735</name>
</gene>
<dbReference type="SUPFAM" id="SSF81464">
    <property type="entry name" value="Cytochrome c oxidase subunit II-like, transmembrane region"/>
    <property type="match status" value="1"/>
</dbReference>
<dbReference type="InterPro" id="IPR006333">
    <property type="entry name" value="Cyt_o_ubiquinol_oxidase_su2"/>
</dbReference>
<dbReference type="InterPro" id="IPR045187">
    <property type="entry name" value="CcO_II"/>
</dbReference>
<evidence type="ECO:0000256" key="7">
    <source>
        <dbReference type="ARBA" id="ARBA00022729"/>
    </source>
</evidence>
<evidence type="ECO:0000256" key="11">
    <source>
        <dbReference type="ARBA" id="ARBA00023136"/>
    </source>
</evidence>
<dbReference type="RefSeq" id="WP_054970314.1">
    <property type="nucleotide sequence ID" value="NZ_LJCO01000072.1"/>
</dbReference>
<evidence type="ECO:0000256" key="9">
    <source>
        <dbReference type="ARBA" id="ARBA00022989"/>
    </source>
</evidence>
<feature type="region of interest" description="Disordered" evidence="15">
    <location>
        <begin position="295"/>
        <end position="322"/>
    </location>
</feature>
<dbReference type="PANTHER" id="PTHR22888:SF18">
    <property type="entry name" value="CYTOCHROME BO(3) UBIQUINOL OXIDASE SUBUNIT 2"/>
    <property type="match status" value="1"/>
</dbReference>
<keyword evidence="5 14" id="KW-0679">Respiratory chain</keyword>
<dbReference type="PROSITE" id="PS50857">
    <property type="entry name" value="COX2_CUA"/>
    <property type="match status" value="1"/>
</dbReference>
<organism evidence="19 20">
    <name type="scientific">Alicyclobacillus ferrooxydans</name>
    <dbReference type="NCBI Taxonomy" id="471514"/>
    <lineage>
        <taxon>Bacteria</taxon>
        <taxon>Bacillati</taxon>
        <taxon>Bacillota</taxon>
        <taxon>Bacilli</taxon>
        <taxon>Bacillales</taxon>
        <taxon>Alicyclobacillaceae</taxon>
        <taxon>Alicyclobacillus</taxon>
    </lineage>
</organism>
<dbReference type="PROSITE" id="PS50999">
    <property type="entry name" value="COX2_TM"/>
    <property type="match status" value="1"/>
</dbReference>
<keyword evidence="7" id="KW-0732">Signal</keyword>
<dbReference type="Gene3D" id="1.10.287.90">
    <property type="match status" value="1"/>
</dbReference>
<evidence type="ECO:0000256" key="1">
    <source>
        <dbReference type="ARBA" id="ARBA00004651"/>
    </source>
</evidence>
<dbReference type="InterPro" id="IPR010514">
    <property type="entry name" value="COX_ARM"/>
</dbReference>
<evidence type="ECO:0000259" key="18">
    <source>
        <dbReference type="PROSITE" id="PS50999"/>
    </source>
</evidence>
<dbReference type="GO" id="GO:0016682">
    <property type="term" value="F:oxidoreductase activity, acting on diphenols and related substances as donors, oxygen as acceptor"/>
    <property type="evidence" value="ECO:0007669"/>
    <property type="project" value="InterPro"/>
</dbReference>
<dbReference type="InterPro" id="IPR011759">
    <property type="entry name" value="Cyt_c_oxidase_su2_TM_dom"/>
</dbReference>
<comment type="similarity">
    <text evidence="2 14">Belongs to the cytochrome c oxidase subunit 2 family.</text>
</comment>
<keyword evidence="8 14" id="KW-0249">Electron transport</keyword>
<evidence type="ECO:0000256" key="13">
    <source>
        <dbReference type="ARBA" id="ARBA00023288"/>
    </source>
</evidence>
<feature type="transmembrane region" description="Helical" evidence="16">
    <location>
        <begin position="43"/>
        <end position="69"/>
    </location>
</feature>
<dbReference type="InterPro" id="IPR034227">
    <property type="entry name" value="CuRO_UO_II"/>
</dbReference>
<evidence type="ECO:0000256" key="12">
    <source>
        <dbReference type="ARBA" id="ARBA00023139"/>
    </source>
</evidence>
<evidence type="ECO:0000256" key="10">
    <source>
        <dbReference type="ARBA" id="ARBA00023002"/>
    </source>
</evidence>
<keyword evidence="10 14" id="KW-0560">Oxidoreductase</keyword>
<dbReference type="GO" id="GO:0009486">
    <property type="term" value="F:cytochrome bo3 ubiquinol oxidase activity"/>
    <property type="evidence" value="ECO:0007669"/>
    <property type="project" value="InterPro"/>
</dbReference>
<comment type="catalytic activity">
    <reaction evidence="14">
        <text>2 a quinol + O2 = 2 a quinone + 2 H2O</text>
        <dbReference type="Rhea" id="RHEA:55376"/>
        <dbReference type="ChEBI" id="CHEBI:15377"/>
        <dbReference type="ChEBI" id="CHEBI:15379"/>
        <dbReference type="ChEBI" id="CHEBI:24646"/>
        <dbReference type="ChEBI" id="CHEBI:132124"/>
    </reaction>
</comment>
<dbReference type="SUPFAM" id="SSF49503">
    <property type="entry name" value="Cupredoxins"/>
    <property type="match status" value="1"/>
</dbReference>
<dbReference type="Pfam" id="PF06481">
    <property type="entry name" value="COX_ARM"/>
    <property type="match status" value="1"/>
</dbReference>
<dbReference type="GO" id="GO:0005886">
    <property type="term" value="C:plasma membrane"/>
    <property type="evidence" value="ECO:0007669"/>
    <property type="project" value="UniProtKB-SubCell"/>
</dbReference>
<dbReference type="EMBL" id="LJCO01000072">
    <property type="protein sequence ID" value="KPV42619.1"/>
    <property type="molecule type" value="Genomic_DNA"/>
</dbReference>
<proteinExistence type="inferred from homology"/>
<evidence type="ECO:0000256" key="4">
    <source>
        <dbReference type="ARBA" id="ARBA00022475"/>
    </source>
</evidence>
<sequence length="322" mass="34995">MHKQSVKKWGALVTAVLAAALLSGCGPQYLVFHPVGPVGKQELNLIITSVILIAIVIVPTLAIFFFIIFRYRNTPGNKAKYSPEWSESKVLEVVWWSIPIIIVGILSVFTAKTTFALTRPPEQNVNPMTIEVTSLDWKWLFQYPGQGVATVNYCEIPTGVPVQFVLTSDAPMNSFWVPQLGGQEYTMPGMAMGLWLQADKPGQYYGHGANFTGRGFAHDDFTVIAASNSDFNKWVSQTKSSAPALTMADYNKLKKPSTMGTASYSSFPKGLFDNVIWSEGGRYMPGTMNMAGMASGNSTAMSNSTAKSGIANEASQSSSSNK</sequence>
<protein>
    <recommendedName>
        <fullName evidence="14">Quinol oxidase subunit 2</fullName>
        <ecNumber evidence="14">1.10.3.-</ecNumber>
    </recommendedName>
</protein>
<keyword evidence="9 16" id="KW-1133">Transmembrane helix</keyword>
<evidence type="ECO:0000256" key="14">
    <source>
        <dbReference type="PIRNR" id="PIRNR000292"/>
    </source>
</evidence>
<keyword evidence="20" id="KW-1185">Reference proteome</keyword>
<feature type="domain" description="Cytochrome oxidase subunit II copper A binding" evidence="17">
    <location>
        <begin position="125"/>
        <end position="237"/>
    </location>
</feature>
<dbReference type="GO" id="GO:0005507">
    <property type="term" value="F:copper ion binding"/>
    <property type="evidence" value="ECO:0007669"/>
    <property type="project" value="InterPro"/>
</dbReference>
<feature type="transmembrane region" description="Helical" evidence="16">
    <location>
        <begin position="90"/>
        <end position="111"/>
    </location>
</feature>
<evidence type="ECO:0000256" key="3">
    <source>
        <dbReference type="ARBA" id="ARBA00022448"/>
    </source>
</evidence>